<dbReference type="AlphaFoldDB" id="A0A2P2LXS1"/>
<evidence type="ECO:0000256" key="7">
    <source>
        <dbReference type="RuleBase" id="RU362057"/>
    </source>
</evidence>
<keyword evidence="4 6" id="KW-0808">Transferase</keyword>
<sequence>MATTEACNKPHAVLIPAPLQSHIKQMLKLGKLLCHKGFHITFVNTEFNHKRFLKSMGPNSLRGYLAFRFETIPDGLPPSDPDATQGIPAIAESVSKNFLAPFRQLLAKLNDTASSNVPPVTCIVADGFLSFTITAAEELGVPLLFFFTISACALMGIKQFNALKDKGLTPLRDESYLTNGYLENIVDWIPGMKNIRLRDLPSFFRTTDSEDFIFNFMMESAEQAVKAPAILIHTFDALEKDVLNGLSSVYSQVYAVGPLQLLLNQIQETAEMKSIGYNLWKEESDCLEWLDSKEPNSVVYVNFGSITVMTHQQLAEFGMGLANSGHPFLWIIRLDLVRGDRAVLPPEFAEQTKGRGLIQNWCPQEEVLNHPSTGGFLTHSGWASTTESLSAGVPMLCWPFFADQQTNCRYTCSEWGIGLEIDNNVKRDEVEKLIRELMAGERGKKLREKAMEWKKLAEEATTAPDGSSCINLDKIVKEVLQQDFSVKEN</sequence>
<evidence type="ECO:0000256" key="2">
    <source>
        <dbReference type="ARBA" id="ARBA00009995"/>
    </source>
</evidence>
<dbReference type="PROSITE" id="PS00375">
    <property type="entry name" value="UDPGT"/>
    <property type="match status" value="1"/>
</dbReference>
<keyword evidence="3 6" id="KW-0328">Glycosyltransferase</keyword>
<dbReference type="EMBL" id="GGEC01042287">
    <property type="protein sequence ID" value="MBX22771.1"/>
    <property type="molecule type" value="Transcribed_RNA"/>
</dbReference>
<dbReference type="GO" id="GO:0047213">
    <property type="term" value="F:anthocyanidin 3-O-glucosyltransferase activity"/>
    <property type="evidence" value="ECO:0007669"/>
    <property type="project" value="UniProtKB-EC"/>
</dbReference>
<dbReference type="CDD" id="cd03784">
    <property type="entry name" value="GT1_Gtf-like"/>
    <property type="match status" value="1"/>
</dbReference>
<dbReference type="InterPro" id="IPR002213">
    <property type="entry name" value="UDP_glucos_trans"/>
</dbReference>
<dbReference type="SUPFAM" id="SSF53756">
    <property type="entry name" value="UDP-Glycosyltransferase/glycogen phosphorylase"/>
    <property type="match status" value="1"/>
</dbReference>
<reference evidence="9" key="1">
    <citation type="submission" date="2018-02" db="EMBL/GenBank/DDBJ databases">
        <title>Rhizophora mucronata_Transcriptome.</title>
        <authorList>
            <person name="Meera S.P."/>
            <person name="Sreeshan A."/>
            <person name="Augustine A."/>
        </authorList>
    </citation>
    <scope>NUCLEOTIDE SEQUENCE</scope>
    <source>
        <tissue evidence="9">Leaf</tissue>
    </source>
</reference>
<dbReference type="Pfam" id="PF26168">
    <property type="entry name" value="Glyco_transf_N"/>
    <property type="match status" value="1"/>
</dbReference>
<dbReference type="Gene3D" id="3.40.50.2000">
    <property type="entry name" value="Glycogen Phosphorylase B"/>
    <property type="match status" value="2"/>
</dbReference>
<evidence type="ECO:0000313" key="9">
    <source>
        <dbReference type="EMBL" id="MBX22771.1"/>
    </source>
</evidence>
<dbReference type="GO" id="GO:0080043">
    <property type="term" value="F:quercetin 3-O-glucosyltransferase activity"/>
    <property type="evidence" value="ECO:0007669"/>
    <property type="project" value="TreeGrafter"/>
</dbReference>
<evidence type="ECO:0000256" key="1">
    <source>
        <dbReference type="ARBA" id="ARBA00004935"/>
    </source>
</evidence>
<dbReference type="PANTHER" id="PTHR11926:SF1516">
    <property type="entry name" value="GLYCOSYLTRANSFERASE"/>
    <property type="match status" value="1"/>
</dbReference>
<organism evidence="9">
    <name type="scientific">Rhizophora mucronata</name>
    <name type="common">Asiatic mangrove</name>
    <dbReference type="NCBI Taxonomy" id="61149"/>
    <lineage>
        <taxon>Eukaryota</taxon>
        <taxon>Viridiplantae</taxon>
        <taxon>Streptophyta</taxon>
        <taxon>Embryophyta</taxon>
        <taxon>Tracheophyta</taxon>
        <taxon>Spermatophyta</taxon>
        <taxon>Magnoliopsida</taxon>
        <taxon>eudicotyledons</taxon>
        <taxon>Gunneridae</taxon>
        <taxon>Pentapetalae</taxon>
        <taxon>rosids</taxon>
        <taxon>fabids</taxon>
        <taxon>Malpighiales</taxon>
        <taxon>Rhizophoraceae</taxon>
        <taxon>Rhizophora</taxon>
    </lineage>
</organism>
<dbReference type="EC" id="2.4.1.-" evidence="7"/>
<dbReference type="InterPro" id="IPR058980">
    <property type="entry name" value="Glyco_transf_N"/>
</dbReference>
<comment type="pathway">
    <text evidence="1">Pigment biosynthesis; anthocyanin biosynthesis.</text>
</comment>
<protein>
    <recommendedName>
        <fullName evidence="7">Glycosyltransferase</fullName>
        <ecNumber evidence="7">2.4.1.-</ecNumber>
    </recommendedName>
</protein>
<dbReference type="GO" id="GO:0080044">
    <property type="term" value="F:quercetin 7-O-glucosyltransferase activity"/>
    <property type="evidence" value="ECO:0007669"/>
    <property type="project" value="TreeGrafter"/>
</dbReference>
<dbReference type="InterPro" id="IPR035595">
    <property type="entry name" value="UDP_glycos_trans_CS"/>
</dbReference>
<comment type="catalytic activity">
    <reaction evidence="5">
        <text>an anthocyanidin + UDP-alpha-D-glucose + H(+) = an anthocyanidin 3-O-beta-D-glucoside + UDP</text>
        <dbReference type="Rhea" id="RHEA:20093"/>
        <dbReference type="ChEBI" id="CHEBI:15378"/>
        <dbReference type="ChEBI" id="CHEBI:16307"/>
        <dbReference type="ChEBI" id="CHEBI:58223"/>
        <dbReference type="ChEBI" id="CHEBI:58885"/>
        <dbReference type="ChEBI" id="CHEBI:143576"/>
        <dbReference type="EC" id="2.4.1.115"/>
    </reaction>
</comment>
<comment type="similarity">
    <text evidence="2 6">Belongs to the UDP-glycosyltransferase family.</text>
</comment>
<dbReference type="UniPathway" id="UPA00009"/>
<dbReference type="Pfam" id="PF00201">
    <property type="entry name" value="UDPGT"/>
    <property type="match status" value="1"/>
</dbReference>
<proteinExistence type="inferred from homology"/>
<dbReference type="FunFam" id="3.40.50.2000:FF:000027">
    <property type="entry name" value="Glycosyltransferase"/>
    <property type="match status" value="1"/>
</dbReference>
<evidence type="ECO:0000256" key="4">
    <source>
        <dbReference type="ARBA" id="ARBA00022679"/>
    </source>
</evidence>
<dbReference type="PANTHER" id="PTHR11926">
    <property type="entry name" value="GLUCOSYL/GLUCURONOSYL TRANSFERASES"/>
    <property type="match status" value="1"/>
</dbReference>
<evidence type="ECO:0000256" key="3">
    <source>
        <dbReference type="ARBA" id="ARBA00022676"/>
    </source>
</evidence>
<feature type="domain" description="Glycosyltransferase N-terminal" evidence="8">
    <location>
        <begin position="13"/>
        <end position="184"/>
    </location>
</feature>
<dbReference type="GO" id="GO:0009718">
    <property type="term" value="P:anthocyanin-containing compound biosynthetic process"/>
    <property type="evidence" value="ECO:0007669"/>
    <property type="project" value="UniProtKB-UniPathway"/>
</dbReference>
<evidence type="ECO:0000259" key="8">
    <source>
        <dbReference type="Pfam" id="PF26168"/>
    </source>
</evidence>
<dbReference type="FunFam" id="3.40.50.2000:FF:000065">
    <property type="entry name" value="Glycosyltransferase"/>
    <property type="match status" value="1"/>
</dbReference>
<evidence type="ECO:0000256" key="6">
    <source>
        <dbReference type="RuleBase" id="RU003718"/>
    </source>
</evidence>
<name>A0A2P2LXS1_RHIMU</name>
<accession>A0A2P2LXS1</accession>
<evidence type="ECO:0000256" key="5">
    <source>
        <dbReference type="ARBA" id="ARBA00047606"/>
    </source>
</evidence>